<keyword evidence="3" id="KW-1185">Reference proteome</keyword>
<evidence type="ECO:0000313" key="3">
    <source>
        <dbReference type="Proteomes" id="UP000299102"/>
    </source>
</evidence>
<comment type="caution">
    <text evidence="2">The sequence shown here is derived from an EMBL/GenBank/DDBJ whole genome shotgun (WGS) entry which is preliminary data.</text>
</comment>
<feature type="region of interest" description="Disordered" evidence="1">
    <location>
        <begin position="127"/>
        <end position="148"/>
    </location>
</feature>
<name>A0A4C1YE93_EUMVA</name>
<sequence length="148" mass="16390">MIFNTGYLSPHEDVDTRETFPKHFAARVPMSLAWATKLRLLSMPTPSTLVYATAAIEVPSNFNVGGRWNLPFSVIVADLLGEKANRFLLPHSASNESRAFPFLSSSALLSPSITAVKSSKSCYQPTVARQRQSEDVTEQQVPQCRPQH</sequence>
<evidence type="ECO:0000313" key="2">
    <source>
        <dbReference type="EMBL" id="GBP72655.1"/>
    </source>
</evidence>
<gene>
    <name evidence="2" type="ORF">EVAR_83165_1</name>
</gene>
<reference evidence="2 3" key="1">
    <citation type="journal article" date="2019" name="Commun. Biol.">
        <title>The bagworm genome reveals a unique fibroin gene that provides high tensile strength.</title>
        <authorList>
            <person name="Kono N."/>
            <person name="Nakamura H."/>
            <person name="Ohtoshi R."/>
            <person name="Tomita M."/>
            <person name="Numata K."/>
            <person name="Arakawa K."/>
        </authorList>
    </citation>
    <scope>NUCLEOTIDE SEQUENCE [LARGE SCALE GENOMIC DNA]</scope>
</reference>
<organism evidence="2 3">
    <name type="scientific">Eumeta variegata</name>
    <name type="common">Bagworm moth</name>
    <name type="synonym">Eumeta japonica</name>
    <dbReference type="NCBI Taxonomy" id="151549"/>
    <lineage>
        <taxon>Eukaryota</taxon>
        <taxon>Metazoa</taxon>
        <taxon>Ecdysozoa</taxon>
        <taxon>Arthropoda</taxon>
        <taxon>Hexapoda</taxon>
        <taxon>Insecta</taxon>
        <taxon>Pterygota</taxon>
        <taxon>Neoptera</taxon>
        <taxon>Endopterygota</taxon>
        <taxon>Lepidoptera</taxon>
        <taxon>Glossata</taxon>
        <taxon>Ditrysia</taxon>
        <taxon>Tineoidea</taxon>
        <taxon>Psychidae</taxon>
        <taxon>Oiketicinae</taxon>
        <taxon>Eumeta</taxon>
    </lineage>
</organism>
<protein>
    <submittedName>
        <fullName evidence="2">Uncharacterized protein</fullName>
    </submittedName>
</protein>
<proteinExistence type="predicted"/>
<dbReference type="OrthoDB" id="7480329at2759"/>
<dbReference type="AlphaFoldDB" id="A0A4C1YE93"/>
<accession>A0A4C1YE93</accession>
<evidence type="ECO:0000256" key="1">
    <source>
        <dbReference type="SAM" id="MobiDB-lite"/>
    </source>
</evidence>
<dbReference type="Proteomes" id="UP000299102">
    <property type="component" value="Unassembled WGS sequence"/>
</dbReference>
<dbReference type="EMBL" id="BGZK01001152">
    <property type="protein sequence ID" value="GBP72655.1"/>
    <property type="molecule type" value="Genomic_DNA"/>
</dbReference>